<feature type="signal peptide" evidence="1">
    <location>
        <begin position="1"/>
        <end position="15"/>
    </location>
</feature>
<name>A0A9N9JZZ8_9GLOM</name>
<accession>A0A9N9JZZ8</accession>
<feature type="chain" id="PRO_5040276305" evidence="1">
    <location>
        <begin position="16"/>
        <end position="50"/>
    </location>
</feature>
<evidence type="ECO:0000313" key="2">
    <source>
        <dbReference type="EMBL" id="CAG8802176.1"/>
    </source>
</evidence>
<protein>
    <submittedName>
        <fullName evidence="2">9231_t:CDS:1</fullName>
    </submittedName>
</protein>
<sequence length="50" mass="5461">MTIISIVLLPRIVSATVLSSRDTSTAILSLMPYKVPKSYQTARISPVLDL</sequence>
<keyword evidence="1" id="KW-0732">Signal</keyword>
<evidence type="ECO:0000313" key="3">
    <source>
        <dbReference type="Proteomes" id="UP000789405"/>
    </source>
</evidence>
<dbReference type="AlphaFoldDB" id="A0A9N9JZZ8"/>
<evidence type="ECO:0000256" key="1">
    <source>
        <dbReference type="SAM" id="SignalP"/>
    </source>
</evidence>
<keyword evidence="3" id="KW-1185">Reference proteome</keyword>
<organism evidence="2 3">
    <name type="scientific">Dentiscutata erythropus</name>
    <dbReference type="NCBI Taxonomy" id="1348616"/>
    <lineage>
        <taxon>Eukaryota</taxon>
        <taxon>Fungi</taxon>
        <taxon>Fungi incertae sedis</taxon>
        <taxon>Mucoromycota</taxon>
        <taxon>Glomeromycotina</taxon>
        <taxon>Glomeromycetes</taxon>
        <taxon>Diversisporales</taxon>
        <taxon>Gigasporaceae</taxon>
        <taxon>Dentiscutata</taxon>
    </lineage>
</organism>
<dbReference type="EMBL" id="CAJVPY010036608">
    <property type="protein sequence ID" value="CAG8802176.1"/>
    <property type="molecule type" value="Genomic_DNA"/>
</dbReference>
<comment type="caution">
    <text evidence="2">The sequence shown here is derived from an EMBL/GenBank/DDBJ whole genome shotgun (WGS) entry which is preliminary data.</text>
</comment>
<dbReference type="Proteomes" id="UP000789405">
    <property type="component" value="Unassembled WGS sequence"/>
</dbReference>
<feature type="non-terminal residue" evidence="2">
    <location>
        <position position="50"/>
    </location>
</feature>
<reference evidence="2" key="1">
    <citation type="submission" date="2021-06" db="EMBL/GenBank/DDBJ databases">
        <authorList>
            <person name="Kallberg Y."/>
            <person name="Tangrot J."/>
            <person name="Rosling A."/>
        </authorList>
    </citation>
    <scope>NUCLEOTIDE SEQUENCE</scope>
    <source>
        <strain evidence="2">MA453B</strain>
    </source>
</reference>
<proteinExistence type="predicted"/>
<gene>
    <name evidence="2" type="ORF">DERYTH_LOCUS23617</name>
</gene>